<feature type="transmembrane region" description="Helical" evidence="9">
    <location>
        <begin position="195"/>
        <end position="216"/>
    </location>
</feature>
<sequence>MKTRLSSLDIVALGFMTFALFLGAGNIIFPPQVGQGAGAEFWPAALGFLATGVGMPLAGIVAVAVIGGGLDKITSPLPKWAAAAFGVAIYLSIGPMFAIPRTGTVAFEMGMRPFIDMSAQSGLALHSVLFFGIATLIALSPGKLMDVVGKWLTPLLIALLALIALFTIIDPQGPLGPVSPEWAEAPFMTGFQQGYLTMDALASMVFGILIVSAIKARGITATADVTRYTLWAGAIAAICLAAVYLPLTYMGATSHALVSEAAKGELIPVYVEALFGDAGKLILALVITLACLTTAVGLLTSCGEFFHRLLPSVPYRLLVIVMAVASALIANLGLSTLISVSIPVLVTLYPLVLVLTLLSYLRPRLHDAPRVFAWTLGLTLLVSLLDGFEASGIDSLMAISHRIEPLLPLASMNLGWLAPALAGLIIGMLASRRDQTNLDPALDAQD</sequence>
<keyword evidence="4" id="KW-1003">Cell membrane</keyword>
<feature type="transmembrane region" description="Helical" evidence="9">
    <location>
        <begin position="119"/>
        <end position="139"/>
    </location>
</feature>
<gene>
    <name evidence="10" type="primary">brnQ</name>
    <name evidence="10" type="ORF">Q4535_03370</name>
</gene>
<feature type="transmembrane region" description="Helical" evidence="9">
    <location>
        <begin position="413"/>
        <end position="430"/>
    </location>
</feature>
<evidence type="ECO:0000256" key="4">
    <source>
        <dbReference type="ARBA" id="ARBA00022475"/>
    </source>
</evidence>
<dbReference type="Gene3D" id="1.20.1740.10">
    <property type="entry name" value="Amino acid/polyamine transporter I"/>
    <property type="match status" value="1"/>
</dbReference>
<evidence type="ECO:0000256" key="9">
    <source>
        <dbReference type="RuleBase" id="RU362122"/>
    </source>
</evidence>
<feature type="transmembrane region" description="Helical" evidence="9">
    <location>
        <begin position="228"/>
        <end position="247"/>
    </location>
</feature>
<dbReference type="RefSeq" id="WP_303570138.1">
    <property type="nucleotide sequence ID" value="NZ_JAUORK010000003.1"/>
</dbReference>
<dbReference type="GO" id="GO:0015188">
    <property type="term" value="F:L-isoleucine transmembrane transporter activity"/>
    <property type="evidence" value="ECO:0007669"/>
    <property type="project" value="TreeGrafter"/>
</dbReference>
<evidence type="ECO:0000256" key="2">
    <source>
        <dbReference type="ARBA" id="ARBA00008540"/>
    </source>
</evidence>
<feature type="transmembrane region" description="Helical" evidence="9">
    <location>
        <begin position="281"/>
        <end position="301"/>
    </location>
</feature>
<keyword evidence="8 9" id="KW-0472">Membrane</keyword>
<dbReference type="PANTHER" id="PTHR30588">
    <property type="entry name" value="BRANCHED-CHAIN AMINO ACID TRANSPORT SYSTEM 2 CARRIER PROTEIN"/>
    <property type="match status" value="1"/>
</dbReference>
<keyword evidence="6 9" id="KW-0029">Amino-acid transport</keyword>
<feature type="transmembrane region" description="Helical" evidence="9">
    <location>
        <begin position="372"/>
        <end position="393"/>
    </location>
</feature>
<comment type="caution">
    <text evidence="10">The sequence shown here is derived from an EMBL/GenBank/DDBJ whole genome shotgun (WGS) entry which is preliminary data.</text>
</comment>
<reference evidence="10" key="1">
    <citation type="submission" date="2023-07" db="EMBL/GenBank/DDBJ databases">
        <title>Genome content predicts the carbon catabolic preferences of heterotrophic bacteria.</title>
        <authorList>
            <person name="Gralka M."/>
        </authorList>
    </citation>
    <scope>NUCLEOTIDE SEQUENCE</scope>
    <source>
        <strain evidence="10">C2R13</strain>
    </source>
</reference>
<accession>A0AAP4WZL7</accession>
<dbReference type="InterPro" id="IPR004685">
    <property type="entry name" value="Brnchd-chn_aa_trnsp_Livcs"/>
</dbReference>
<dbReference type="GO" id="GO:0015820">
    <property type="term" value="P:L-leucine transport"/>
    <property type="evidence" value="ECO:0007669"/>
    <property type="project" value="TreeGrafter"/>
</dbReference>
<dbReference type="GO" id="GO:0015818">
    <property type="term" value="P:isoleucine transport"/>
    <property type="evidence" value="ECO:0007669"/>
    <property type="project" value="TreeGrafter"/>
</dbReference>
<comment type="function">
    <text evidence="9">Component of the transport system for branched-chain amino acids.</text>
</comment>
<protein>
    <recommendedName>
        <fullName evidence="9">Branched-chain amino acid transport system carrier protein</fullName>
    </recommendedName>
</protein>
<feature type="transmembrane region" description="Helical" evidence="9">
    <location>
        <begin position="41"/>
        <end position="68"/>
    </location>
</feature>
<dbReference type="GO" id="GO:0005886">
    <property type="term" value="C:plasma membrane"/>
    <property type="evidence" value="ECO:0007669"/>
    <property type="project" value="UniProtKB-SubCell"/>
</dbReference>
<dbReference type="GO" id="GO:0015190">
    <property type="term" value="F:L-leucine transmembrane transporter activity"/>
    <property type="evidence" value="ECO:0007669"/>
    <property type="project" value="TreeGrafter"/>
</dbReference>
<evidence type="ECO:0000256" key="3">
    <source>
        <dbReference type="ARBA" id="ARBA00022448"/>
    </source>
</evidence>
<feature type="transmembrane region" description="Helical" evidence="9">
    <location>
        <begin position="151"/>
        <end position="169"/>
    </location>
</feature>
<comment type="subcellular location">
    <subcellularLocation>
        <location evidence="9">Cell inner membrane</location>
        <topology evidence="9">Multi-pass membrane protein</topology>
    </subcellularLocation>
    <subcellularLocation>
        <location evidence="1">Cell membrane</location>
        <topology evidence="1">Multi-pass membrane protein</topology>
    </subcellularLocation>
</comment>
<keyword evidence="5 9" id="KW-0812">Transmembrane</keyword>
<keyword evidence="3 9" id="KW-0813">Transport</keyword>
<organism evidence="10 11">
    <name type="scientific">Cobetia amphilecti</name>
    <dbReference type="NCBI Taxonomy" id="1055104"/>
    <lineage>
        <taxon>Bacteria</taxon>
        <taxon>Pseudomonadati</taxon>
        <taxon>Pseudomonadota</taxon>
        <taxon>Gammaproteobacteria</taxon>
        <taxon>Oceanospirillales</taxon>
        <taxon>Halomonadaceae</taxon>
        <taxon>Cobetia</taxon>
    </lineage>
</organism>
<evidence type="ECO:0000256" key="7">
    <source>
        <dbReference type="ARBA" id="ARBA00022989"/>
    </source>
</evidence>
<evidence type="ECO:0000256" key="1">
    <source>
        <dbReference type="ARBA" id="ARBA00004651"/>
    </source>
</evidence>
<dbReference type="Proteomes" id="UP001170481">
    <property type="component" value="Unassembled WGS sequence"/>
</dbReference>
<feature type="transmembrane region" description="Helical" evidence="9">
    <location>
        <begin position="313"/>
        <end position="334"/>
    </location>
</feature>
<feature type="transmembrane region" description="Helical" evidence="9">
    <location>
        <begin position="7"/>
        <end position="29"/>
    </location>
</feature>
<dbReference type="EMBL" id="JAUORK010000003">
    <property type="protein sequence ID" value="MDO6671151.1"/>
    <property type="molecule type" value="Genomic_DNA"/>
</dbReference>
<evidence type="ECO:0000256" key="8">
    <source>
        <dbReference type="ARBA" id="ARBA00023136"/>
    </source>
</evidence>
<feature type="transmembrane region" description="Helical" evidence="9">
    <location>
        <begin position="80"/>
        <end position="99"/>
    </location>
</feature>
<evidence type="ECO:0000256" key="5">
    <source>
        <dbReference type="ARBA" id="ARBA00022692"/>
    </source>
</evidence>
<evidence type="ECO:0000256" key="6">
    <source>
        <dbReference type="ARBA" id="ARBA00022970"/>
    </source>
</evidence>
<dbReference type="PANTHER" id="PTHR30588:SF0">
    <property type="entry name" value="BRANCHED-CHAIN AMINO ACID PERMEASE BRNQ"/>
    <property type="match status" value="1"/>
</dbReference>
<evidence type="ECO:0000313" key="10">
    <source>
        <dbReference type="EMBL" id="MDO6671151.1"/>
    </source>
</evidence>
<dbReference type="NCBIfam" id="TIGR00796">
    <property type="entry name" value="livcs"/>
    <property type="match status" value="1"/>
</dbReference>
<name>A0AAP4WZL7_9GAMM</name>
<comment type="similarity">
    <text evidence="2 9">Belongs to the branched chain amino acid transporter family.</text>
</comment>
<proteinExistence type="inferred from homology"/>
<dbReference type="GO" id="GO:0005304">
    <property type="term" value="F:L-valine transmembrane transporter activity"/>
    <property type="evidence" value="ECO:0007669"/>
    <property type="project" value="TreeGrafter"/>
</dbReference>
<evidence type="ECO:0000313" key="11">
    <source>
        <dbReference type="Proteomes" id="UP001170481"/>
    </source>
</evidence>
<feature type="transmembrane region" description="Helical" evidence="9">
    <location>
        <begin position="340"/>
        <end position="360"/>
    </location>
</feature>
<dbReference type="Pfam" id="PF05525">
    <property type="entry name" value="Branch_AA_trans"/>
    <property type="match status" value="1"/>
</dbReference>
<keyword evidence="7 9" id="KW-1133">Transmembrane helix</keyword>
<dbReference type="AlphaFoldDB" id="A0AAP4WZL7"/>